<name>A0A2T5JBM4_9SPHI</name>
<comment type="caution">
    <text evidence="1">The sequence shown here is derived from an EMBL/GenBank/DDBJ whole genome shotgun (WGS) entry which is preliminary data.</text>
</comment>
<dbReference type="AlphaFoldDB" id="A0A2T5JBM4"/>
<sequence length="177" mass="20306">MLSSAYSANKSHQAPAVRGIASASAMPDDELLFRKFLVVFKNTVKQRNLTQLAGMFNYPVQTLPQWNNEDLRNTNINRADGLMDRPELQKHIDVIFSKDAVELIPRSTDENLSQIDKTTPEDYYKRLRQATDKGSTLYELNMHYTQDNGKETEFGFVFGRVAGNYKILSYYSAWPLK</sequence>
<gene>
    <name evidence="1" type="ORF">C8P68_103339</name>
</gene>
<evidence type="ECO:0000313" key="2">
    <source>
        <dbReference type="Proteomes" id="UP000244168"/>
    </source>
</evidence>
<keyword evidence="2" id="KW-1185">Reference proteome</keyword>
<evidence type="ECO:0000313" key="1">
    <source>
        <dbReference type="EMBL" id="PTQ98179.1"/>
    </source>
</evidence>
<reference evidence="1 2" key="1">
    <citation type="submission" date="2018-04" db="EMBL/GenBank/DDBJ databases">
        <title>Genomic Encyclopedia of Archaeal and Bacterial Type Strains, Phase II (KMG-II): from individual species to whole genera.</title>
        <authorList>
            <person name="Goeker M."/>
        </authorList>
    </citation>
    <scope>NUCLEOTIDE SEQUENCE [LARGE SCALE GENOMIC DNA]</scope>
    <source>
        <strain evidence="1 2">DSM 26809</strain>
    </source>
</reference>
<protein>
    <submittedName>
        <fullName evidence="1">Uncharacterized protein</fullName>
    </submittedName>
</protein>
<organism evidence="1 2">
    <name type="scientific">Mucilaginibacter yixingensis</name>
    <dbReference type="NCBI Taxonomy" id="1295612"/>
    <lineage>
        <taxon>Bacteria</taxon>
        <taxon>Pseudomonadati</taxon>
        <taxon>Bacteroidota</taxon>
        <taxon>Sphingobacteriia</taxon>
        <taxon>Sphingobacteriales</taxon>
        <taxon>Sphingobacteriaceae</taxon>
        <taxon>Mucilaginibacter</taxon>
    </lineage>
</organism>
<dbReference type="EMBL" id="QAOQ01000003">
    <property type="protein sequence ID" value="PTQ98179.1"/>
    <property type="molecule type" value="Genomic_DNA"/>
</dbReference>
<accession>A0A2T5JBM4</accession>
<proteinExistence type="predicted"/>
<dbReference type="Proteomes" id="UP000244168">
    <property type="component" value="Unassembled WGS sequence"/>
</dbReference>